<gene>
    <name evidence="2" type="ORF">Dda_2464</name>
</gene>
<name>A0AAD6J011_DREDA</name>
<sequence>MAGGAGAKRVSTQTSESARVYSERWRWKEEKKGRKNERRNEREKESEREEGREGAGEGHTIANKPVDGGKERQEGKRTNERKRDEGVAGSTSHCDKDCRWKKTPFAREMLLPPAERDCGRSSLHFFPCSQSQRPPPAMTTLPSPPKSLSLTLS</sequence>
<feature type="compositionally biased region" description="Basic and acidic residues" evidence="1">
    <location>
        <begin position="21"/>
        <end position="56"/>
    </location>
</feature>
<evidence type="ECO:0000313" key="3">
    <source>
        <dbReference type="Proteomes" id="UP001221413"/>
    </source>
</evidence>
<feature type="compositionally biased region" description="Basic and acidic residues" evidence="1">
    <location>
        <begin position="67"/>
        <end position="86"/>
    </location>
</feature>
<proteinExistence type="predicted"/>
<dbReference type="EMBL" id="JAQGDS010000003">
    <property type="protein sequence ID" value="KAJ6261666.1"/>
    <property type="molecule type" value="Genomic_DNA"/>
</dbReference>
<evidence type="ECO:0000313" key="2">
    <source>
        <dbReference type="EMBL" id="KAJ6261666.1"/>
    </source>
</evidence>
<dbReference type="Proteomes" id="UP001221413">
    <property type="component" value="Unassembled WGS sequence"/>
</dbReference>
<comment type="caution">
    <text evidence="2">The sequence shown here is derived from an EMBL/GenBank/DDBJ whole genome shotgun (WGS) entry which is preliminary data.</text>
</comment>
<dbReference type="AlphaFoldDB" id="A0AAD6J011"/>
<protein>
    <submittedName>
        <fullName evidence="2">Uncharacterized protein</fullName>
    </submittedName>
</protein>
<feature type="region of interest" description="Disordered" evidence="1">
    <location>
        <begin position="129"/>
        <end position="153"/>
    </location>
</feature>
<feature type="region of interest" description="Disordered" evidence="1">
    <location>
        <begin position="1"/>
        <end position="98"/>
    </location>
</feature>
<evidence type="ECO:0000256" key="1">
    <source>
        <dbReference type="SAM" id="MobiDB-lite"/>
    </source>
</evidence>
<keyword evidence="3" id="KW-1185">Reference proteome</keyword>
<organism evidence="2 3">
    <name type="scientific">Drechslerella dactyloides</name>
    <name type="common">Nematode-trapping fungus</name>
    <name type="synonym">Arthrobotrys dactyloides</name>
    <dbReference type="NCBI Taxonomy" id="74499"/>
    <lineage>
        <taxon>Eukaryota</taxon>
        <taxon>Fungi</taxon>
        <taxon>Dikarya</taxon>
        <taxon>Ascomycota</taxon>
        <taxon>Pezizomycotina</taxon>
        <taxon>Orbiliomycetes</taxon>
        <taxon>Orbiliales</taxon>
        <taxon>Orbiliaceae</taxon>
        <taxon>Drechslerella</taxon>
    </lineage>
</organism>
<accession>A0AAD6J011</accession>
<feature type="compositionally biased region" description="Pro residues" evidence="1">
    <location>
        <begin position="133"/>
        <end position="145"/>
    </location>
</feature>
<reference evidence="2" key="1">
    <citation type="submission" date="2023-01" db="EMBL/GenBank/DDBJ databases">
        <title>The chitinases involved in constricting ring structure development in the nematode-trapping fungus Drechslerella dactyloides.</title>
        <authorList>
            <person name="Wang R."/>
            <person name="Zhang L."/>
            <person name="Tang P."/>
            <person name="Li S."/>
            <person name="Liang L."/>
        </authorList>
    </citation>
    <scope>NUCLEOTIDE SEQUENCE</scope>
    <source>
        <strain evidence="2">YMF1.00031</strain>
    </source>
</reference>